<comment type="catalytic activity">
    <reaction evidence="8 9">
        <text>alpha-D-xylose = alpha-D-xylulofuranose</text>
        <dbReference type="Rhea" id="RHEA:22816"/>
        <dbReference type="ChEBI" id="CHEBI:28518"/>
        <dbReference type="ChEBI" id="CHEBI:188998"/>
        <dbReference type="EC" id="5.3.1.5"/>
    </reaction>
</comment>
<dbReference type="Gene3D" id="3.20.20.150">
    <property type="entry name" value="Divalent-metal-dependent TIM barrel enzymes"/>
    <property type="match status" value="1"/>
</dbReference>
<dbReference type="SUPFAM" id="SSF51658">
    <property type="entry name" value="Xylose isomerase-like"/>
    <property type="match status" value="1"/>
</dbReference>
<keyword evidence="12" id="KW-1185">Reference proteome</keyword>
<keyword evidence="7 9" id="KW-0119">Carbohydrate metabolism</keyword>
<evidence type="ECO:0000313" key="12">
    <source>
        <dbReference type="Proteomes" id="UP000248916"/>
    </source>
</evidence>
<comment type="similarity">
    <text evidence="1 9">Belongs to the xylose isomerase family.</text>
</comment>
<dbReference type="GO" id="GO:0009045">
    <property type="term" value="F:xylose isomerase activity"/>
    <property type="evidence" value="ECO:0007669"/>
    <property type="project" value="UniProtKB-EC"/>
</dbReference>
<evidence type="ECO:0000256" key="4">
    <source>
        <dbReference type="ARBA" id="ARBA00022629"/>
    </source>
</evidence>
<evidence type="ECO:0000256" key="9">
    <source>
        <dbReference type="RuleBase" id="RU000609"/>
    </source>
</evidence>
<dbReference type="GO" id="GO:0042732">
    <property type="term" value="P:D-xylose metabolic process"/>
    <property type="evidence" value="ECO:0007669"/>
    <property type="project" value="UniProtKB-KW"/>
</dbReference>
<protein>
    <recommendedName>
        <fullName evidence="3 9">Xylose isomerase</fullName>
        <ecNumber evidence="3 9">5.3.1.5</ecNumber>
    </recommendedName>
</protein>
<evidence type="ECO:0000256" key="5">
    <source>
        <dbReference type="ARBA" id="ARBA00022723"/>
    </source>
</evidence>
<dbReference type="AlphaFoldDB" id="A0A2W7MRV5"/>
<dbReference type="EC" id="5.3.1.5" evidence="3 9"/>
<accession>A0A2W7MRV5</accession>
<evidence type="ECO:0000256" key="10">
    <source>
        <dbReference type="RuleBase" id="RU000610"/>
    </source>
</evidence>
<dbReference type="PRINTS" id="PR00688">
    <property type="entry name" value="XYLOSISMRASE"/>
</dbReference>
<dbReference type="PANTHER" id="PTHR48408:SF1">
    <property type="entry name" value="XYLOSE ISOMERASE"/>
    <property type="match status" value="1"/>
</dbReference>
<dbReference type="Proteomes" id="UP000248916">
    <property type="component" value="Unassembled WGS sequence"/>
</dbReference>
<evidence type="ECO:0000256" key="8">
    <source>
        <dbReference type="ARBA" id="ARBA00033659"/>
    </source>
</evidence>
<dbReference type="InterPro" id="IPR036237">
    <property type="entry name" value="Xyl_isomerase-like_sf"/>
</dbReference>
<dbReference type="EMBL" id="QKZL01000050">
    <property type="protein sequence ID" value="PZX10293.1"/>
    <property type="molecule type" value="Genomic_DNA"/>
</dbReference>
<evidence type="ECO:0000256" key="7">
    <source>
        <dbReference type="ARBA" id="ARBA00023277"/>
    </source>
</evidence>
<keyword evidence="6 9" id="KW-0413">Isomerase</keyword>
<keyword evidence="4 9" id="KW-0859">Xylose metabolism</keyword>
<sequence>MGRRMKDQLRFSACYWHSFNWPRCDPFWTPTLVRRWMSGAIEKADVAFEMFRLLDVPFFAFRDVDLAPEGDDLDASVANLGAVVDFFEEKMAALGICPLWGTAYPFSHPCYMAGAANNPDPRPRPLLLCLRTGKGRA</sequence>
<evidence type="ECO:0000256" key="1">
    <source>
        <dbReference type="ARBA" id="ARBA00005765"/>
    </source>
</evidence>
<comment type="caution">
    <text evidence="11">The sequence shown here is derived from an EMBL/GenBank/DDBJ whole genome shotgun (WGS) entry which is preliminary data.</text>
</comment>
<name>A0A2W7MRV5_9RHOB</name>
<dbReference type="GO" id="GO:0005737">
    <property type="term" value="C:cytoplasm"/>
    <property type="evidence" value="ECO:0007669"/>
    <property type="project" value="UniProtKB-SubCell"/>
</dbReference>
<dbReference type="InterPro" id="IPR001998">
    <property type="entry name" value="Xylose_isomerase"/>
</dbReference>
<evidence type="ECO:0000256" key="3">
    <source>
        <dbReference type="ARBA" id="ARBA00011958"/>
    </source>
</evidence>
<dbReference type="GO" id="GO:0046872">
    <property type="term" value="F:metal ion binding"/>
    <property type="evidence" value="ECO:0007669"/>
    <property type="project" value="UniProtKB-KW"/>
</dbReference>
<evidence type="ECO:0000313" key="11">
    <source>
        <dbReference type="EMBL" id="PZX10293.1"/>
    </source>
</evidence>
<dbReference type="PROSITE" id="PS51415">
    <property type="entry name" value="XYLOSE_ISOMERASE"/>
    <property type="match status" value="1"/>
</dbReference>
<proteinExistence type="inferred from homology"/>
<organism evidence="11 12">
    <name type="scientific">Palleronia aestuarii</name>
    <dbReference type="NCBI Taxonomy" id="568105"/>
    <lineage>
        <taxon>Bacteria</taxon>
        <taxon>Pseudomonadati</taxon>
        <taxon>Pseudomonadota</taxon>
        <taxon>Alphaproteobacteria</taxon>
        <taxon>Rhodobacterales</taxon>
        <taxon>Roseobacteraceae</taxon>
        <taxon>Palleronia</taxon>
    </lineage>
</organism>
<evidence type="ECO:0000256" key="2">
    <source>
        <dbReference type="ARBA" id="ARBA00011881"/>
    </source>
</evidence>
<comment type="subcellular location">
    <subcellularLocation>
        <location evidence="10">Cytoplasm</location>
    </subcellularLocation>
</comment>
<keyword evidence="5 9" id="KW-0479">Metal-binding</keyword>
<comment type="subunit">
    <text evidence="2 10">Homotetramer.</text>
</comment>
<gene>
    <name evidence="11" type="ORF">LX81_04281</name>
</gene>
<dbReference type="PANTHER" id="PTHR48408">
    <property type="match status" value="1"/>
</dbReference>
<evidence type="ECO:0000256" key="6">
    <source>
        <dbReference type="ARBA" id="ARBA00023235"/>
    </source>
</evidence>
<reference evidence="11 12" key="1">
    <citation type="submission" date="2018-06" db="EMBL/GenBank/DDBJ databases">
        <title>Genomic Encyclopedia of Archaeal and Bacterial Type Strains, Phase II (KMG-II): from individual species to whole genera.</title>
        <authorList>
            <person name="Goeker M."/>
        </authorList>
    </citation>
    <scope>NUCLEOTIDE SEQUENCE [LARGE SCALE GENOMIC DNA]</scope>
    <source>
        <strain evidence="11 12">DSM 22009</strain>
    </source>
</reference>